<feature type="transmembrane region" description="Helical" evidence="5">
    <location>
        <begin position="118"/>
        <end position="136"/>
    </location>
</feature>
<keyword evidence="3 5" id="KW-1133">Transmembrane helix</keyword>
<dbReference type="NCBIfam" id="NF005141">
    <property type="entry name" value="PRK06590.1"/>
    <property type="match status" value="1"/>
</dbReference>
<dbReference type="InterPro" id="IPR018393">
    <property type="entry name" value="NADHpl_OxRdtase_5_subgr"/>
</dbReference>
<keyword evidence="4 5" id="KW-0472">Membrane</keyword>
<dbReference type="PANTHER" id="PTHR42829">
    <property type="entry name" value="NADH-UBIQUINONE OXIDOREDUCTASE CHAIN 5"/>
    <property type="match status" value="1"/>
</dbReference>
<dbReference type="Gene3D" id="1.20.5.2700">
    <property type="match status" value="1"/>
</dbReference>
<protein>
    <submittedName>
        <fullName evidence="8">Unannotated protein</fullName>
    </submittedName>
</protein>
<gene>
    <name evidence="8" type="ORF">UFOPK3381_00359</name>
</gene>
<feature type="transmembrane region" description="Helical" evidence="5">
    <location>
        <begin position="33"/>
        <end position="55"/>
    </location>
</feature>
<dbReference type="EMBL" id="CAFBLN010000008">
    <property type="protein sequence ID" value="CAB4862913.1"/>
    <property type="molecule type" value="Genomic_DNA"/>
</dbReference>
<dbReference type="InterPro" id="IPR001750">
    <property type="entry name" value="ND/Mrp_TM"/>
</dbReference>
<dbReference type="GO" id="GO:0003954">
    <property type="term" value="F:NADH dehydrogenase activity"/>
    <property type="evidence" value="ECO:0007669"/>
    <property type="project" value="TreeGrafter"/>
</dbReference>
<dbReference type="GO" id="GO:0042773">
    <property type="term" value="P:ATP synthesis coupled electron transport"/>
    <property type="evidence" value="ECO:0007669"/>
    <property type="project" value="InterPro"/>
</dbReference>
<dbReference type="AlphaFoldDB" id="A0A6J7D754"/>
<feature type="transmembrane region" description="Helical" evidence="5">
    <location>
        <begin position="606"/>
        <end position="623"/>
    </location>
</feature>
<evidence type="ECO:0000256" key="5">
    <source>
        <dbReference type="SAM" id="Phobius"/>
    </source>
</evidence>
<dbReference type="PANTHER" id="PTHR42829:SF2">
    <property type="entry name" value="NADH-UBIQUINONE OXIDOREDUCTASE CHAIN 5"/>
    <property type="match status" value="1"/>
</dbReference>
<feature type="transmembrane region" description="Helical" evidence="5">
    <location>
        <begin position="181"/>
        <end position="205"/>
    </location>
</feature>
<dbReference type="Pfam" id="PF00361">
    <property type="entry name" value="Proton_antipo_M"/>
    <property type="match status" value="1"/>
</dbReference>
<feature type="transmembrane region" description="Helical" evidence="5">
    <location>
        <begin position="250"/>
        <end position="268"/>
    </location>
</feature>
<proteinExistence type="predicted"/>
<reference evidence="8" key="1">
    <citation type="submission" date="2020-05" db="EMBL/GenBank/DDBJ databases">
        <authorList>
            <person name="Chiriac C."/>
            <person name="Salcher M."/>
            <person name="Ghai R."/>
            <person name="Kavagutti S V."/>
        </authorList>
    </citation>
    <scope>NUCLEOTIDE SEQUENCE</scope>
</reference>
<feature type="domain" description="NADH-Ubiquinone oxidoreductase (complex I) chain 5 N-terminal" evidence="7">
    <location>
        <begin position="69"/>
        <end position="119"/>
    </location>
</feature>
<keyword evidence="2 5" id="KW-0812">Transmembrane</keyword>
<dbReference type="InterPro" id="IPR001516">
    <property type="entry name" value="Proton_antipo_N"/>
</dbReference>
<feature type="transmembrane region" description="Helical" evidence="5">
    <location>
        <begin position="331"/>
        <end position="354"/>
    </location>
</feature>
<dbReference type="GO" id="GO:0015990">
    <property type="term" value="P:electron transport coupled proton transport"/>
    <property type="evidence" value="ECO:0007669"/>
    <property type="project" value="TreeGrafter"/>
</dbReference>
<evidence type="ECO:0000259" key="7">
    <source>
        <dbReference type="Pfam" id="PF00662"/>
    </source>
</evidence>
<dbReference type="NCBIfam" id="TIGR01974">
    <property type="entry name" value="NDH_I_L"/>
    <property type="match status" value="1"/>
</dbReference>
<feature type="transmembrane region" description="Helical" evidence="5">
    <location>
        <begin position="414"/>
        <end position="436"/>
    </location>
</feature>
<feature type="transmembrane region" description="Helical" evidence="5">
    <location>
        <begin position="508"/>
        <end position="529"/>
    </location>
</feature>
<dbReference type="PRINTS" id="PR01435">
    <property type="entry name" value="NPOXDRDTASE5"/>
</dbReference>
<feature type="domain" description="NADH:quinone oxidoreductase/Mrp antiporter transmembrane" evidence="6">
    <location>
        <begin position="136"/>
        <end position="424"/>
    </location>
</feature>
<feature type="transmembrane region" description="Helical" evidence="5">
    <location>
        <begin position="375"/>
        <end position="394"/>
    </location>
</feature>
<feature type="transmembrane region" description="Helical" evidence="5">
    <location>
        <begin position="280"/>
        <end position="301"/>
    </location>
</feature>
<dbReference type="InterPro" id="IPR003945">
    <property type="entry name" value="NU5C-like"/>
</dbReference>
<dbReference type="Pfam" id="PF00662">
    <property type="entry name" value="Proton_antipo_N"/>
    <property type="match status" value="1"/>
</dbReference>
<dbReference type="PRINTS" id="PR01434">
    <property type="entry name" value="NADHDHGNASE5"/>
</dbReference>
<organism evidence="8">
    <name type="scientific">freshwater metagenome</name>
    <dbReference type="NCBI Taxonomy" id="449393"/>
    <lineage>
        <taxon>unclassified sequences</taxon>
        <taxon>metagenomes</taxon>
        <taxon>ecological metagenomes</taxon>
    </lineage>
</organism>
<sequence length="626" mass="68077">MNSTAALIPLFPLIGFLLVLVLPKSTTREPASGWIATSAVLASFLTTVISFVWLLGQTEREVTIHLFSWLSVGPLNVDAAFLLDPLSVTMCLFVSGISTLIHLYSIGYMHGEKDFKKFFLYLNLFVFSMLVLVLGNNLLVTFVGWEGVGVCSYWLVSYYFTKDSAASAGKKAFIYNRVGDVGLLLAMFLLFSHFGSLNYLTIIGLGSTVPLSSTVALLIVLALMLAASGKSAQIPLFNWLPDAMEGPTPVSALIHAATMVTAGVYLLIRMSPVLAWSTSGRWVIAVIGGLTAFVAATVATSQKDIKKVLAFSTVSQIGYMILAVGTGAYSAAIFLMVSHAFFKALLFLGSGSVIHSLNGEQDLRKMGGLQKYLPLTFPTFLIGWLAIAGIPPFAGFWAKGDVLTNVYAFSKPLYVLGLFTAVLTAYYMSRLFVLTFRGDERFREVTEGHDPHESPWMMTVPLVILAVFSALGGLLDLPWAHSMSLAGFLDPVFESTVSPVLGSHMSEFVLAGADAAAGIIGLLIAFSLWKSTSPWPRFESSFLEKVWRWDDFYDFTIGRPLQRVAQFGSTTVEPKILDGAVVATAVSVRKSAEGIRKIQSGFVRHYALVVVVGMMLVVLFLVARSW</sequence>
<comment type="subcellular location">
    <subcellularLocation>
        <location evidence="1">Membrane</location>
        <topology evidence="1">Multi-pass membrane protein</topology>
    </subcellularLocation>
</comment>
<evidence type="ECO:0000256" key="3">
    <source>
        <dbReference type="ARBA" id="ARBA00022989"/>
    </source>
</evidence>
<name>A0A6J7D754_9ZZZZ</name>
<evidence type="ECO:0000259" key="6">
    <source>
        <dbReference type="Pfam" id="PF00361"/>
    </source>
</evidence>
<feature type="transmembrane region" description="Helical" evidence="5">
    <location>
        <begin position="456"/>
        <end position="475"/>
    </location>
</feature>
<dbReference type="GO" id="GO:0008137">
    <property type="term" value="F:NADH dehydrogenase (ubiquinone) activity"/>
    <property type="evidence" value="ECO:0007669"/>
    <property type="project" value="InterPro"/>
</dbReference>
<feature type="transmembrane region" description="Helical" evidence="5">
    <location>
        <begin position="308"/>
        <end position="325"/>
    </location>
</feature>
<feature type="transmembrane region" description="Helical" evidence="5">
    <location>
        <begin position="211"/>
        <end position="229"/>
    </location>
</feature>
<evidence type="ECO:0000313" key="8">
    <source>
        <dbReference type="EMBL" id="CAB4862913.1"/>
    </source>
</evidence>
<feature type="transmembrane region" description="Helical" evidence="5">
    <location>
        <begin position="87"/>
        <end position="106"/>
    </location>
</feature>
<evidence type="ECO:0000256" key="4">
    <source>
        <dbReference type="ARBA" id="ARBA00023136"/>
    </source>
</evidence>
<dbReference type="GO" id="GO:0016020">
    <property type="term" value="C:membrane"/>
    <property type="evidence" value="ECO:0007669"/>
    <property type="project" value="UniProtKB-SubCell"/>
</dbReference>
<evidence type="ECO:0000256" key="1">
    <source>
        <dbReference type="ARBA" id="ARBA00004141"/>
    </source>
</evidence>
<feature type="transmembrane region" description="Helical" evidence="5">
    <location>
        <begin position="142"/>
        <end position="160"/>
    </location>
</feature>
<evidence type="ECO:0000256" key="2">
    <source>
        <dbReference type="ARBA" id="ARBA00022692"/>
    </source>
</evidence>
<accession>A0A6J7D754</accession>